<sequence length="177" mass="19553">MTSTPDREAYGVRSSSERNVEEATTGTPAPRMPTPADSLDVLLVEDDAGDELIIRESFEANEIGSTLHVVRDGAEALDFLYRRGAHAGAVRPALVLLDLNLPKYDGWQVLEAVKADPDLASIPVVVLTTSTAEEDVVRSYRLRANAYVSKSVDFDRFVATVRHIDRFFVHMVRLPGR</sequence>
<dbReference type="InterPro" id="IPR011006">
    <property type="entry name" value="CheY-like_superfamily"/>
</dbReference>
<protein>
    <submittedName>
        <fullName evidence="4">Response regulator</fullName>
    </submittedName>
</protein>
<evidence type="ECO:0000256" key="1">
    <source>
        <dbReference type="PROSITE-ProRule" id="PRU00169"/>
    </source>
</evidence>
<dbReference type="RefSeq" id="WP_102800445.1">
    <property type="nucleotide sequence ID" value="NZ_CP069306.1"/>
</dbReference>
<dbReference type="Pfam" id="PF00072">
    <property type="entry name" value="Response_reg"/>
    <property type="match status" value="1"/>
</dbReference>
<dbReference type="InterPro" id="IPR052893">
    <property type="entry name" value="TCS_response_regulator"/>
</dbReference>
<dbReference type="GeneID" id="83623731"/>
<evidence type="ECO:0000256" key="2">
    <source>
        <dbReference type="SAM" id="MobiDB-lite"/>
    </source>
</evidence>
<dbReference type="CDD" id="cd17557">
    <property type="entry name" value="REC_Rcp-like"/>
    <property type="match status" value="1"/>
</dbReference>
<evidence type="ECO:0000313" key="4">
    <source>
        <dbReference type="EMBL" id="UYF93640.1"/>
    </source>
</evidence>
<dbReference type="AlphaFoldDB" id="A0AA46P9C6"/>
<proteinExistence type="predicted"/>
<feature type="compositionally biased region" description="Basic and acidic residues" evidence="2">
    <location>
        <begin position="1"/>
        <end position="21"/>
    </location>
</feature>
<dbReference type="GO" id="GO:0000160">
    <property type="term" value="P:phosphorelay signal transduction system"/>
    <property type="evidence" value="ECO:0007669"/>
    <property type="project" value="InterPro"/>
</dbReference>
<feature type="domain" description="Response regulatory" evidence="3">
    <location>
        <begin position="40"/>
        <end position="165"/>
    </location>
</feature>
<dbReference type="SMART" id="SM00448">
    <property type="entry name" value="REC"/>
    <property type="match status" value="1"/>
</dbReference>
<dbReference type="SUPFAM" id="SSF52172">
    <property type="entry name" value="CheY-like"/>
    <property type="match status" value="1"/>
</dbReference>
<name>A0AA46P9C6_9NOCA</name>
<dbReference type="PANTHER" id="PTHR44520:SF2">
    <property type="entry name" value="RESPONSE REGULATOR RCP1"/>
    <property type="match status" value="1"/>
</dbReference>
<accession>A0AA46P9C6</accession>
<evidence type="ECO:0000259" key="3">
    <source>
        <dbReference type="PROSITE" id="PS50110"/>
    </source>
</evidence>
<reference evidence="4" key="1">
    <citation type="submission" date="2022-09" db="EMBL/GenBank/DDBJ databases">
        <title>The genome sequence of Rhodococcus aetherivorans N1.</title>
        <authorList>
            <person name="Jiang W."/>
        </authorList>
    </citation>
    <scope>NUCLEOTIDE SEQUENCE</scope>
    <source>
        <strain evidence="4">N1</strain>
    </source>
</reference>
<feature type="modified residue" description="4-aspartylphosphate" evidence="1">
    <location>
        <position position="98"/>
    </location>
</feature>
<gene>
    <name evidence="4" type="ORF">OCS65_24925</name>
</gene>
<dbReference type="InterPro" id="IPR001789">
    <property type="entry name" value="Sig_transdc_resp-reg_receiver"/>
</dbReference>
<organism evidence="4 5">
    <name type="scientific">Rhodococcus aetherivorans</name>
    <dbReference type="NCBI Taxonomy" id="191292"/>
    <lineage>
        <taxon>Bacteria</taxon>
        <taxon>Bacillati</taxon>
        <taxon>Actinomycetota</taxon>
        <taxon>Actinomycetes</taxon>
        <taxon>Mycobacteriales</taxon>
        <taxon>Nocardiaceae</taxon>
        <taxon>Rhodococcus</taxon>
    </lineage>
</organism>
<feature type="region of interest" description="Disordered" evidence="2">
    <location>
        <begin position="1"/>
        <end position="36"/>
    </location>
</feature>
<keyword evidence="1" id="KW-0597">Phosphoprotein</keyword>
<dbReference type="Proteomes" id="UP001163947">
    <property type="component" value="Chromosome"/>
</dbReference>
<dbReference type="PANTHER" id="PTHR44520">
    <property type="entry name" value="RESPONSE REGULATOR RCP1-RELATED"/>
    <property type="match status" value="1"/>
</dbReference>
<dbReference type="Gene3D" id="3.40.50.2300">
    <property type="match status" value="1"/>
</dbReference>
<dbReference type="EMBL" id="CP106982">
    <property type="protein sequence ID" value="UYF93640.1"/>
    <property type="molecule type" value="Genomic_DNA"/>
</dbReference>
<evidence type="ECO:0000313" key="5">
    <source>
        <dbReference type="Proteomes" id="UP001163947"/>
    </source>
</evidence>
<dbReference type="PROSITE" id="PS50110">
    <property type="entry name" value="RESPONSE_REGULATORY"/>
    <property type="match status" value="1"/>
</dbReference>